<dbReference type="EMBL" id="SNRY01011251">
    <property type="protein sequence ID" value="KAA6304760.1"/>
    <property type="molecule type" value="Genomic_DNA"/>
</dbReference>
<protein>
    <submittedName>
        <fullName evidence="1">Uncharacterized protein</fullName>
    </submittedName>
</protein>
<organism evidence="1">
    <name type="scientific">termite gut metagenome</name>
    <dbReference type="NCBI Taxonomy" id="433724"/>
    <lineage>
        <taxon>unclassified sequences</taxon>
        <taxon>metagenomes</taxon>
        <taxon>organismal metagenomes</taxon>
    </lineage>
</organism>
<comment type="caution">
    <text evidence="1">The sequence shown here is derived from an EMBL/GenBank/DDBJ whole genome shotgun (WGS) entry which is preliminary data.</text>
</comment>
<proteinExistence type="predicted"/>
<sequence>PPKENTATIITNASFGLVLYSPLNAEMRVSPLDWFSMAEITPIAAKLENK</sequence>
<reference evidence="1" key="1">
    <citation type="submission" date="2019-03" db="EMBL/GenBank/DDBJ databases">
        <title>Single cell metagenomics reveals metabolic interactions within the superorganism composed of flagellate Streblomastix strix and complex community of Bacteroidetes bacteria on its surface.</title>
        <authorList>
            <person name="Treitli S.C."/>
            <person name="Kolisko M."/>
            <person name="Husnik F."/>
            <person name="Keeling P."/>
            <person name="Hampl V."/>
        </authorList>
    </citation>
    <scope>NUCLEOTIDE SEQUENCE</scope>
    <source>
        <strain evidence="1">STM</strain>
    </source>
</reference>
<feature type="non-terminal residue" evidence="1">
    <location>
        <position position="1"/>
    </location>
</feature>
<gene>
    <name evidence="1" type="ORF">EZS27_043590</name>
</gene>
<dbReference type="AlphaFoldDB" id="A0A5J4P6U9"/>
<accession>A0A5J4P6U9</accession>
<name>A0A5J4P6U9_9ZZZZ</name>
<evidence type="ECO:0000313" key="1">
    <source>
        <dbReference type="EMBL" id="KAA6304760.1"/>
    </source>
</evidence>